<dbReference type="OrthoDB" id="7364083at2"/>
<dbReference type="Gene3D" id="3.30.930.10">
    <property type="entry name" value="Bira Bifunctional Protein, Domain 2"/>
    <property type="match status" value="1"/>
</dbReference>
<reference evidence="2 3" key="1">
    <citation type="submission" date="2019-05" db="EMBL/GenBank/DDBJ databases">
        <title>Colwellia ponticola sp. nov., isolated from seawater.</title>
        <authorList>
            <person name="Yoon J.-H."/>
        </authorList>
    </citation>
    <scope>NUCLEOTIDE SEQUENCE [LARGE SCALE GENOMIC DNA]</scope>
    <source>
        <strain evidence="2 3">OISW-25</strain>
    </source>
</reference>
<dbReference type="SUPFAM" id="SSF55681">
    <property type="entry name" value="Class II aaRS and biotin synthetases"/>
    <property type="match status" value="1"/>
</dbReference>
<organism evidence="2 3">
    <name type="scientific">Colwellia ponticola</name>
    <dbReference type="NCBI Taxonomy" id="2304625"/>
    <lineage>
        <taxon>Bacteria</taxon>
        <taxon>Pseudomonadati</taxon>
        <taxon>Pseudomonadota</taxon>
        <taxon>Gammaproteobacteria</taxon>
        <taxon>Alteromonadales</taxon>
        <taxon>Colwelliaceae</taxon>
        <taxon>Colwellia</taxon>
    </lineage>
</organism>
<keyword evidence="2" id="KW-0436">Ligase</keyword>
<comment type="caution">
    <text evidence="2">The sequence shown here is derived from an EMBL/GenBank/DDBJ whole genome shotgun (WGS) entry which is preliminary data.</text>
</comment>
<gene>
    <name evidence="2" type="ORF">FCS21_07485</name>
</gene>
<dbReference type="AlphaFoldDB" id="A0A8H2JM45"/>
<dbReference type="InterPro" id="IPR045864">
    <property type="entry name" value="aa-tRNA-synth_II/BPL/LPL"/>
</dbReference>
<dbReference type="PROSITE" id="PS51733">
    <property type="entry name" value="BPL_LPL_CATALYTIC"/>
    <property type="match status" value="1"/>
</dbReference>
<dbReference type="Proteomes" id="UP000307702">
    <property type="component" value="Unassembled WGS sequence"/>
</dbReference>
<proteinExistence type="predicted"/>
<dbReference type="GO" id="GO:0016874">
    <property type="term" value="F:ligase activity"/>
    <property type="evidence" value="ECO:0007669"/>
    <property type="project" value="UniProtKB-KW"/>
</dbReference>
<dbReference type="PANTHER" id="PTHR43679">
    <property type="entry name" value="OCTANOYLTRANSFERASE LIPM-RELATED"/>
    <property type="match status" value="1"/>
</dbReference>
<sequence length="235" mass="26626">MNRNKLQHYKNISVRKVFEKETQLIAQIQSNEFTQCLMLWQAKEPTLVLPAGNKWPESETLNTALLANKWQLHSRKTGGAPVPQCPGIINLSHLYLWSEDSPYSISKAYQNLCAVLNGFFQQFNLASQVHATDFSYCDGDYNINLNGKKIVGTAQRVIIKKGGGKIVLAQAFILIDVLLDELIKPVNLCYQLANKTERVKAEVHTTLFEHITEQPTIDQLYQQLTQAFVDTGLYI</sequence>
<keyword evidence="3" id="KW-1185">Reference proteome</keyword>
<name>A0A8H2JM45_9GAMM</name>
<evidence type="ECO:0000313" key="2">
    <source>
        <dbReference type="EMBL" id="TMM45659.1"/>
    </source>
</evidence>
<dbReference type="InterPro" id="IPR050664">
    <property type="entry name" value="Octanoyltrans_LipM/LipL"/>
</dbReference>
<dbReference type="Pfam" id="PF21948">
    <property type="entry name" value="LplA-B_cat"/>
    <property type="match status" value="1"/>
</dbReference>
<dbReference type="EMBL" id="SZVP01000005">
    <property type="protein sequence ID" value="TMM45659.1"/>
    <property type="molecule type" value="Genomic_DNA"/>
</dbReference>
<dbReference type="InterPro" id="IPR004143">
    <property type="entry name" value="BPL_LPL_catalytic"/>
</dbReference>
<protein>
    <submittedName>
        <fullName evidence="2">Lipoate--protein ligase</fullName>
    </submittedName>
</protein>
<accession>A0A8H2JM45</accession>
<dbReference type="PANTHER" id="PTHR43679:SF2">
    <property type="entry name" value="OCTANOYL-[GCVH]:PROTEIN N-OCTANOYLTRANSFERASE"/>
    <property type="match status" value="1"/>
</dbReference>
<evidence type="ECO:0000313" key="3">
    <source>
        <dbReference type="Proteomes" id="UP000307702"/>
    </source>
</evidence>
<feature type="domain" description="BPL/LPL catalytic" evidence="1">
    <location>
        <begin position="31"/>
        <end position="232"/>
    </location>
</feature>
<evidence type="ECO:0000259" key="1">
    <source>
        <dbReference type="PROSITE" id="PS51733"/>
    </source>
</evidence>
<dbReference type="RefSeq" id="WP_138622011.1">
    <property type="nucleotide sequence ID" value="NZ_SZVP01000005.1"/>
</dbReference>